<organism evidence="1 2">
    <name type="scientific">Streptomyces spirodelae</name>
    <dbReference type="NCBI Taxonomy" id="2812904"/>
    <lineage>
        <taxon>Bacteria</taxon>
        <taxon>Bacillati</taxon>
        <taxon>Actinomycetota</taxon>
        <taxon>Actinomycetes</taxon>
        <taxon>Kitasatosporales</taxon>
        <taxon>Streptomycetaceae</taxon>
        <taxon>Streptomyces</taxon>
    </lineage>
</organism>
<evidence type="ECO:0000313" key="1">
    <source>
        <dbReference type="EMBL" id="MBO8189282.1"/>
    </source>
</evidence>
<keyword evidence="2" id="KW-1185">Reference proteome</keyword>
<sequence>MTTQPLPTTWVYYCECYVNERRLGTYDAHSPREALRWVRISLMMIAMTLDEEPYREARAWLDHGQPTAARDLEQGKPHTLTLKQRTTAATWTVSPIACPPAHQARA</sequence>
<dbReference type="Proteomes" id="UP001518976">
    <property type="component" value="Unassembled WGS sequence"/>
</dbReference>
<comment type="caution">
    <text evidence="1">The sequence shown here is derived from an EMBL/GenBank/DDBJ whole genome shotgun (WGS) entry which is preliminary data.</text>
</comment>
<accession>A0ABS3X1P0</accession>
<reference evidence="1 2" key="1">
    <citation type="submission" date="2021-02" db="EMBL/GenBank/DDBJ databases">
        <title>Streptomyces spirodelae sp. nov., isolated from duckweed.</title>
        <authorList>
            <person name="Saimee Y."/>
            <person name="Duangmal K."/>
        </authorList>
    </citation>
    <scope>NUCLEOTIDE SEQUENCE [LARGE SCALE GENOMIC DNA]</scope>
    <source>
        <strain evidence="1 2">DW4-2</strain>
    </source>
</reference>
<dbReference type="EMBL" id="JAFFZN010000033">
    <property type="protein sequence ID" value="MBO8189282.1"/>
    <property type="molecule type" value="Genomic_DNA"/>
</dbReference>
<name>A0ABS3X1P0_9ACTN</name>
<dbReference type="RefSeq" id="WP_209268052.1">
    <property type="nucleotide sequence ID" value="NZ_JAFFZN010000033.1"/>
</dbReference>
<proteinExistence type="predicted"/>
<evidence type="ECO:0000313" key="2">
    <source>
        <dbReference type="Proteomes" id="UP001518976"/>
    </source>
</evidence>
<protein>
    <submittedName>
        <fullName evidence="1">Uncharacterized protein</fullName>
    </submittedName>
</protein>
<gene>
    <name evidence="1" type="ORF">JW592_28090</name>
</gene>